<dbReference type="GO" id="GO:0015833">
    <property type="term" value="P:peptide transport"/>
    <property type="evidence" value="ECO:0007669"/>
    <property type="project" value="TreeGrafter"/>
</dbReference>
<dbReference type="Proteomes" id="UP000554054">
    <property type="component" value="Unassembled WGS sequence"/>
</dbReference>
<dbReference type="PANTHER" id="PTHR30290">
    <property type="entry name" value="PERIPLASMIC BINDING COMPONENT OF ABC TRANSPORTER"/>
    <property type="match status" value="1"/>
</dbReference>
<proteinExistence type="predicted"/>
<name>A0A852VUQ3_9MICO</name>
<keyword evidence="2" id="KW-0732">Signal</keyword>
<protein>
    <submittedName>
        <fullName evidence="4">Peptide/nickel transport system substrate-binding protein</fullName>
    </submittedName>
</protein>
<dbReference type="GO" id="GO:1904680">
    <property type="term" value="F:peptide transmembrane transporter activity"/>
    <property type="evidence" value="ECO:0007669"/>
    <property type="project" value="TreeGrafter"/>
</dbReference>
<feature type="chain" id="PRO_5039368762" evidence="2">
    <location>
        <begin position="19"/>
        <end position="590"/>
    </location>
</feature>
<evidence type="ECO:0000313" key="4">
    <source>
        <dbReference type="EMBL" id="NYF97525.1"/>
    </source>
</evidence>
<dbReference type="PANTHER" id="PTHR30290:SF83">
    <property type="entry name" value="ABC TRANSPORTER SUBSTRATE-BINDING PROTEIN"/>
    <property type="match status" value="1"/>
</dbReference>
<organism evidence="4 5">
    <name type="scientific">Janibacter cremeus</name>
    <dbReference type="NCBI Taxonomy" id="1285192"/>
    <lineage>
        <taxon>Bacteria</taxon>
        <taxon>Bacillati</taxon>
        <taxon>Actinomycetota</taxon>
        <taxon>Actinomycetes</taxon>
        <taxon>Micrococcales</taxon>
        <taxon>Intrasporangiaceae</taxon>
        <taxon>Janibacter</taxon>
    </lineage>
</organism>
<dbReference type="InterPro" id="IPR000914">
    <property type="entry name" value="SBP_5_dom"/>
</dbReference>
<dbReference type="InterPro" id="IPR039424">
    <property type="entry name" value="SBP_5"/>
</dbReference>
<feature type="region of interest" description="Disordered" evidence="1">
    <location>
        <begin position="171"/>
        <end position="193"/>
    </location>
</feature>
<dbReference type="Gene3D" id="3.40.190.10">
    <property type="entry name" value="Periplasmic binding protein-like II"/>
    <property type="match status" value="1"/>
</dbReference>
<dbReference type="Gene3D" id="3.10.105.10">
    <property type="entry name" value="Dipeptide-binding Protein, Domain 3"/>
    <property type="match status" value="1"/>
</dbReference>
<feature type="signal peptide" evidence="2">
    <location>
        <begin position="1"/>
        <end position="18"/>
    </location>
</feature>
<dbReference type="RefSeq" id="WP_185990447.1">
    <property type="nucleotide sequence ID" value="NZ_JACCAE010000001.1"/>
</dbReference>
<evidence type="ECO:0000256" key="1">
    <source>
        <dbReference type="SAM" id="MobiDB-lite"/>
    </source>
</evidence>
<evidence type="ECO:0000256" key="2">
    <source>
        <dbReference type="SAM" id="SignalP"/>
    </source>
</evidence>
<reference evidence="4 5" key="1">
    <citation type="submission" date="2020-07" db="EMBL/GenBank/DDBJ databases">
        <title>Sequencing the genomes of 1000 actinobacteria strains.</title>
        <authorList>
            <person name="Klenk H.-P."/>
        </authorList>
    </citation>
    <scope>NUCLEOTIDE SEQUENCE [LARGE SCALE GENOMIC DNA]</scope>
    <source>
        <strain evidence="4 5">DSM 26154</strain>
    </source>
</reference>
<evidence type="ECO:0000259" key="3">
    <source>
        <dbReference type="Pfam" id="PF00496"/>
    </source>
</evidence>
<comment type="caution">
    <text evidence="4">The sequence shown here is derived from an EMBL/GenBank/DDBJ whole genome shotgun (WGS) entry which is preliminary data.</text>
</comment>
<keyword evidence="5" id="KW-1185">Reference proteome</keyword>
<sequence length="590" mass="62838">MRRSTRGTLAVLTTLALAGAVGCSSDLVDDLAETSVGSGASTPTAPGGVTGPEDRLTVLAAGPVQAWDPQRITDRRTAGFASRTWMRTLTAYQPESALSGQRTIVGDLAKGTGESNKGATRWTFELRPGVTWQDGSSITCEDVRHGVARSFDPEIASSGYALTYLDIPKESDGSSAYPGPQGEEGGSKEAKKAQKLINEAVECTDSSTVVFHLSQSVGNFDEIVSLPEFAPVKVDLEERNANYRAFSSGPYELKDGWTPSKGGTWVRNREWKPKSDPLRRPGPATIVHKEGIAPKEALSAIIDGDDGGRTLALDPVPPALGDAIDEAGSLVQSAQTDGQLVDYLAVNAGSKALKSVDVRRALAAATDREAYAASMGGGTATWSLLGTALPSAHETVLDHGPNGSADAAKQLVKKSKADPPIELTLAHRDSDRLEAALEELLPGWKEAGFDVTLEPVDEEEYFTTISSRSFVEDHDLVWTNWGPDYPSASTVLPPLFDDRVNLSKKSVGRDYGQYADKNINEAMDDASGTRDDVDRAKEWATIDTKLLEDVAYVPLRQSRLTHVAGSEVTSLVANPVYGGIPDLGLIGVAE</sequence>
<dbReference type="AlphaFoldDB" id="A0A852VUQ3"/>
<dbReference type="PROSITE" id="PS51257">
    <property type="entry name" value="PROKAR_LIPOPROTEIN"/>
    <property type="match status" value="1"/>
</dbReference>
<dbReference type="EMBL" id="JACCAE010000001">
    <property type="protein sequence ID" value="NYF97525.1"/>
    <property type="molecule type" value="Genomic_DNA"/>
</dbReference>
<evidence type="ECO:0000313" key="5">
    <source>
        <dbReference type="Proteomes" id="UP000554054"/>
    </source>
</evidence>
<feature type="domain" description="Solute-binding protein family 5" evidence="3">
    <location>
        <begin position="103"/>
        <end position="498"/>
    </location>
</feature>
<dbReference type="SUPFAM" id="SSF53850">
    <property type="entry name" value="Periplasmic binding protein-like II"/>
    <property type="match status" value="1"/>
</dbReference>
<dbReference type="Pfam" id="PF00496">
    <property type="entry name" value="SBP_bac_5"/>
    <property type="match status" value="1"/>
</dbReference>
<gene>
    <name evidence="4" type="ORF">BJY20_000917</name>
</gene>
<accession>A0A852VUQ3</accession>